<sequence length="176" mass="20562">MDKVSYLIDILEQAIPNLNTQILSNNLPKTEKQEDVLDWLYQSLSSQRLMDYVEWTEYFGEYPDIGLLDTLSLSELPNEFILAELSEVDWDTVNIDPYMLPYELPYLEHINTFLTEEGLRLVDLADFENAYILCVRNDEEIIKKLNEALNAFDMGINARPPMNRKDTESYIRSLIV</sequence>
<reference evidence="1" key="1">
    <citation type="journal article" date="2018" name="Genome Biol.">
        <title>SKESA: strategic k-mer extension for scrupulous assemblies.</title>
        <authorList>
            <person name="Souvorov A."/>
            <person name="Agarwala R."/>
            <person name="Lipman D.J."/>
        </authorList>
    </citation>
    <scope>NUCLEOTIDE SEQUENCE</scope>
    <source>
        <strain evidence="1">Morganella morganii ARLG-3209</strain>
    </source>
</reference>
<gene>
    <name evidence="1" type="ORF">I8608_003157</name>
</gene>
<evidence type="ECO:0000313" key="1">
    <source>
        <dbReference type="EMBL" id="HAT3810264.1"/>
    </source>
</evidence>
<protein>
    <submittedName>
        <fullName evidence="1">Uncharacterized protein</fullName>
    </submittedName>
</protein>
<dbReference type="EMBL" id="DACSWI010000011">
    <property type="protein sequence ID" value="HAT3810264.1"/>
    <property type="molecule type" value="Genomic_DNA"/>
</dbReference>
<organism evidence="1 2">
    <name type="scientific">Morganella morganii</name>
    <name type="common">Proteus morganii</name>
    <dbReference type="NCBI Taxonomy" id="582"/>
    <lineage>
        <taxon>Bacteria</taxon>
        <taxon>Pseudomonadati</taxon>
        <taxon>Pseudomonadota</taxon>
        <taxon>Gammaproteobacteria</taxon>
        <taxon>Enterobacterales</taxon>
        <taxon>Morganellaceae</taxon>
        <taxon>Morganella</taxon>
    </lineage>
</organism>
<evidence type="ECO:0000313" key="2">
    <source>
        <dbReference type="Proteomes" id="UP000865968"/>
    </source>
</evidence>
<name>A0AAN5S116_MORMO</name>
<reference evidence="1" key="2">
    <citation type="submission" date="2020-10" db="EMBL/GenBank/DDBJ databases">
        <authorList>
            <consortium name="NCBI Pathogen Detection Project"/>
        </authorList>
    </citation>
    <scope>NUCLEOTIDE SEQUENCE</scope>
    <source>
        <strain evidence="1">Morganella morganii ARLG-3209</strain>
    </source>
</reference>
<accession>A0AAN5S116</accession>
<proteinExistence type="predicted"/>
<dbReference type="Proteomes" id="UP000865968">
    <property type="component" value="Unassembled WGS sequence"/>
</dbReference>
<dbReference type="AlphaFoldDB" id="A0AAN5S116"/>
<comment type="caution">
    <text evidence="1">The sequence shown here is derived from an EMBL/GenBank/DDBJ whole genome shotgun (WGS) entry which is preliminary data.</text>
</comment>